<dbReference type="EMBL" id="JAFKDB010000008">
    <property type="protein sequence ID" value="MBN7768876.1"/>
    <property type="molecule type" value="Genomic_DNA"/>
</dbReference>
<protein>
    <submittedName>
        <fullName evidence="2">Glycosyltransferase</fullName>
    </submittedName>
</protein>
<name>A0ABS3BDB2_9GAMM</name>
<feature type="domain" description="Glycosyltransferase 2-like" evidence="1">
    <location>
        <begin position="8"/>
        <end position="163"/>
    </location>
</feature>
<keyword evidence="3" id="KW-1185">Reference proteome</keyword>
<sequence>MTTEPMVSVVIATYNMGQYLPDAVASVLAQSWKNLEVIVVDDGSTDDTSDQMERFSKDSRVRYFPTENRGQPRAKNRGLKEASGEFIAFCDADDLWDPKKLDVQMPHFKDPQVGVVYSEVTYIDQDGRAISKPQPYERHSGKVTNNLVIKNFVPFGSAVFRRECMEKNGCFDEELPMGIDWDLWLRYSVDWNFTYVKDVTYIYRIWPGQMSKNYRGRYDNAFRILNKFISNYPGAVPEKLKSRAWADMYVSRGMAVAGGERIFFEPLKNVLFGLRFDFFYWPAWRALAKLVTRRI</sequence>
<gene>
    <name evidence="2" type="ORF">JYP53_03030</name>
</gene>
<proteinExistence type="predicted"/>
<reference evidence="2 3" key="1">
    <citation type="submission" date="2021-02" db="EMBL/GenBank/DDBJ databases">
        <title>PHA producing bacteria isolated from coastal sediment in Guangdong, Shenzhen.</title>
        <authorList>
            <person name="Zheng W."/>
            <person name="Yu S."/>
            <person name="Huang Y."/>
        </authorList>
    </citation>
    <scope>NUCLEOTIDE SEQUENCE [LARGE SCALE GENOMIC DNA]</scope>
    <source>
        <strain evidence="2 3">TN21-5</strain>
    </source>
</reference>
<comment type="caution">
    <text evidence="2">The sequence shown here is derived from an EMBL/GenBank/DDBJ whole genome shotgun (WGS) entry which is preliminary data.</text>
</comment>
<dbReference type="RefSeq" id="WP_206556668.1">
    <property type="nucleotide sequence ID" value="NZ_JAFKDB010000008.1"/>
</dbReference>
<dbReference type="Pfam" id="PF00535">
    <property type="entry name" value="Glycos_transf_2"/>
    <property type="match status" value="1"/>
</dbReference>
<dbReference type="InterPro" id="IPR001173">
    <property type="entry name" value="Glyco_trans_2-like"/>
</dbReference>
<evidence type="ECO:0000313" key="3">
    <source>
        <dbReference type="Proteomes" id="UP000664344"/>
    </source>
</evidence>
<dbReference type="Proteomes" id="UP000664344">
    <property type="component" value="Unassembled WGS sequence"/>
</dbReference>
<organism evidence="2 3">
    <name type="scientific">Marinobacter daepoensis</name>
    <dbReference type="NCBI Taxonomy" id="262077"/>
    <lineage>
        <taxon>Bacteria</taxon>
        <taxon>Pseudomonadati</taxon>
        <taxon>Pseudomonadota</taxon>
        <taxon>Gammaproteobacteria</taxon>
        <taxon>Pseudomonadales</taxon>
        <taxon>Marinobacteraceae</taxon>
        <taxon>Marinobacter</taxon>
    </lineage>
</organism>
<dbReference type="SUPFAM" id="SSF53448">
    <property type="entry name" value="Nucleotide-diphospho-sugar transferases"/>
    <property type="match status" value="1"/>
</dbReference>
<dbReference type="Gene3D" id="3.90.550.10">
    <property type="entry name" value="Spore Coat Polysaccharide Biosynthesis Protein SpsA, Chain A"/>
    <property type="match status" value="1"/>
</dbReference>
<dbReference type="InterPro" id="IPR029044">
    <property type="entry name" value="Nucleotide-diphossugar_trans"/>
</dbReference>
<accession>A0ABS3BDB2</accession>
<evidence type="ECO:0000313" key="2">
    <source>
        <dbReference type="EMBL" id="MBN7768876.1"/>
    </source>
</evidence>
<evidence type="ECO:0000259" key="1">
    <source>
        <dbReference type="Pfam" id="PF00535"/>
    </source>
</evidence>
<dbReference type="PANTHER" id="PTHR22916">
    <property type="entry name" value="GLYCOSYLTRANSFERASE"/>
    <property type="match status" value="1"/>
</dbReference>
<dbReference type="PANTHER" id="PTHR22916:SF3">
    <property type="entry name" value="UDP-GLCNAC:BETAGAL BETA-1,3-N-ACETYLGLUCOSAMINYLTRANSFERASE-LIKE PROTEIN 1"/>
    <property type="match status" value="1"/>
</dbReference>